<dbReference type="EMBL" id="DSBW01000152">
    <property type="protein sequence ID" value="HED31389.1"/>
    <property type="molecule type" value="Genomic_DNA"/>
</dbReference>
<proteinExistence type="predicted"/>
<protein>
    <submittedName>
        <fullName evidence="1">H-NS histone family protein</fullName>
    </submittedName>
</protein>
<accession>A0A831WVQ9</accession>
<reference evidence="1" key="1">
    <citation type="journal article" date="2020" name="mSystems">
        <title>Genome- and Community-Level Interaction Insights into Carbon Utilization and Element Cycling Functions of Hydrothermarchaeota in Hydrothermal Sediment.</title>
        <authorList>
            <person name="Zhou Z."/>
            <person name="Liu Y."/>
            <person name="Xu W."/>
            <person name="Pan J."/>
            <person name="Luo Z.H."/>
            <person name="Li M."/>
        </authorList>
    </citation>
    <scope>NUCLEOTIDE SEQUENCE [LARGE SCALE GENOMIC DNA]</scope>
    <source>
        <strain evidence="1">SpSt-1181</strain>
    </source>
</reference>
<name>A0A831WVQ9_PROAE</name>
<gene>
    <name evidence="1" type="ORF">ENN50_06880</name>
</gene>
<dbReference type="Proteomes" id="UP000886335">
    <property type="component" value="Unassembled WGS sequence"/>
</dbReference>
<evidence type="ECO:0000313" key="1">
    <source>
        <dbReference type="EMBL" id="HED31389.1"/>
    </source>
</evidence>
<dbReference type="AlphaFoldDB" id="A0A831WVQ9"/>
<organism evidence="1">
    <name type="scientific">Prosthecochloris aestuarii</name>
    <dbReference type="NCBI Taxonomy" id="1102"/>
    <lineage>
        <taxon>Bacteria</taxon>
        <taxon>Pseudomonadati</taxon>
        <taxon>Chlorobiota</taxon>
        <taxon>Chlorobiia</taxon>
        <taxon>Chlorobiales</taxon>
        <taxon>Chlorobiaceae</taxon>
        <taxon>Prosthecochloris</taxon>
    </lineage>
</organism>
<sequence>MNEHLSLKEIQEQIAKLQAQQQKILSERKSEILAEIKSKISEYGLTQSDIFGNAKKSGTKKPKMIRYYDRQHGISWAGRGRKPPEFENLSQEELEQFRLDPPVAADLLD</sequence>
<comment type="caution">
    <text evidence="1">The sequence shown here is derived from an EMBL/GenBank/DDBJ whole genome shotgun (WGS) entry which is preliminary data.</text>
</comment>